<feature type="domain" description="Protein kinase" evidence="1">
    <location>
        <begin position="173"/>
        <end position="518"/>
    </location>
</feature>
<accession>A0A9W9WT01</accession>
<dbReference type="PANTHER" id="PTHR37542">
    <property type="entry name" value="HELO DOMAIN-CONTAINING PROTEIN-RELATED"/>
    <property type="match status" value="1"/>
</dbReference>
<dbReference type="InterPro" id="IPR011009">
    <property type="entry name" value="Kinase-like_dom_sf"/>
</dbReference>
<comment type="caution">
    <text evidence="2">The sequence shown here is derived from an EMBL/GenBank/DDBJ whole genome shotgun (WGS) entry which is preliminary data.</text>
</comment>
<dbReference type="PROSITE" id="PS50011">
    <property type="entry name" value="PROTEIN_KINASE_DOM"/>
    <property type="match status" value="1"/>
</dbReference>
<evidence type="ECO:0000313" key="2">
    <source>
        <dbReference type="EMBL" id="KAJ5473100.1"/>
    </source>
</evidence>
<name>A0A9W9WT01_9EURO</name>
<dbReference type="EMBL" id="JAPWDO010000004">
    <property type="protein sequence ID" value="KAJ5473100.1"/>
    <property type="molecule type" value="Genomic_DNA"/>
</dbReference>
<organism evidence="2 3">
    <name type="scientific">Penicillium desertorum</name>
    <dbReference type="NCBI Taxonomy" id="1303715"/>
    <lineage>
        <taxon>Eukaryota</taxon>
        <taxon>Fungi</taxon>
        <taxon>Dikarya</taxon>
        <taxon>Ascomycota</taxon>
        <taxon>Pezizomycotina</taxon>
        <taxon>Eurotiomycetes</taxon>
        <taxon>Eurotiomycetidae</taxon>
        <taxon>Eurotiales</taxon>
        <taxon>Aspergillaceae</taxon>
        <taxon>Penicillium</taxon>
    </lineage>
</organism>
<evidence type="ECO:0000313" key="3">
    <source>
        <dbReference type="Proteomes" id="UP001147760"/>
    </source>
</evidence>
<dbReference type="Proteomes" id="UP001147760">
    <property type="component" value="Unassembled WGS sequence"/>
</dbReference>
<keyword evidence="3" id="KW-1185">Reference proteome</keyword>
<dbReference type="InterPro" id="IPR000719">
    <property type="entry name" value="Prot_kinase_dom"/>
</dbReference>
<evidence type="ECO:0000259" key="1">
    <source>
        <dbReference type="PROSITE" id="PS50011"/>
    </source>
</evidence>
<reference evidence="2" key="1">
    <citation type="submission" date="2022-12" db="EMBL/GenBank/DDBJ databases">
        <authorList>
            <person name="Petersen C."/>
        </authorList>
    </citation>
    <scope>NUCLEOTIDE SEQUENCE</scope>
    <source>
        <strain evidence="2">IBT 17660</strain>
    </source>
</reference>
<proteinExistence type="predicted"/>
<dbReference type="Gene3D" id="1.10.510.10">
    <property type="entry name" value="Transferase(Phosphotransferase) domain 1"/>
    <property type="match status" value="1"/>
</dbReference>
<protein>
    <recommendedName>
        <fullName evidence="1">Protein kinase domain-containing protein</fullName>
    </recommendedName>
</protein>
<dbReference type="SUPFAM" id="SSF56112">
    <property type="entry name" value="Protein kinase-like (PK-like)"/>
    <property type="match status" value="1"/>
</dbReference>
<gene>
    <name evidence="2" type="ORF">N7530_007101</name>
</gene>
<dbReference type="OrthoDB" id="1911848at2759"/>
<reference evidence="2" key="2">
    <citation type="journal article" date="2023" name="IMA Fungus">
        <title>Comparative genomic study of the Penicillium genus elucidates a diverse pangenome and 15 lateral gene transfer events.</title>
        <authorList>
            <person name="Petersen C."/>
            <person name="Sorensen T."/>
            <person name="Nielsen M.R."/>
            <person name="Sondergaard T.E."/>
            <person name="Sorensen J.L."/>
            <person name="Fitzpatrick D.A."/>
            <person name="Frisvad J.C."/>
            <person name="Nielsen K.L."/>
        </authorList>
    </citation>
    <scope>NUCLEOTIDE SEQUENCE</scope>
    <source>
        <strain evidence="2">IBT 17660</strain>
    </source>
</reference>
<dbReference type="AlphaFoldDB" id="A0A9W9WT01"/>
<sequence>MDVVSLVLSLAGTLDLCISKGQQIKRFCREIRNLSKDIEEMTLIIDGICAKMEVQVGLLKDLWNSPGILQPSLQTHYALAISRLYEKLLGAVDGLERSHNERLSSTKVSAKVRTLYLTQDLKKVVADLELWQQRFDPSWYLITLLSAPLIDEKLQKQGESASANRLSQIRKTLRDVSHKGQKLDGPIFKSLQMITNHRDQIQSTNTYVSYFDEKQVLLDRTNYGPKANPATTKGHVRDMARMLSHVDPESFGLLKCIGAVEIQPSAPSENVQFEYILEIPKGLEGPRTLRDILLTTPAISLTKRLKLAKQLARSVMFVHTMGFVHKGIRPETVIIFEKQGNGGCIGPSFLIGFERMRYELGQTDNMGDMEWQRNLYRHPNRQGLWSEEAFRMHHDIYSLGVCLLEIALWHSFVSYESDTRLPHPWSELNIDNAIMDRNTQQGGMRTKGELVAISKDRLDRVIGEPYTEIVLACLCCLDQDKGRNVFERSQGGVKDEDGIVVGVRYIENILLKIEELSI</sequence>
<dbReference type="GO" id="GO:0004672">
    <property type="term" value="F:protein kinase activity"/>
    <property type="evidence" value="ECO:0007669"/>
    <property type="project" value="InterPro"/>
</dbReference>
<dbReference type="GO" id="GO:0005524">
    <property type="term" value="F:ATP binding"/>
    <property type="evidence" value="ECO:0007669"/>
    <property type="project" value="InterPro"/>
</dbReference>
<dbReference type="PANTHER" id="PTHR37542:SF1">
    <property type="entry name" value="PRION-INHIBITION AND PROPAGATION HELO DOMAIN-CONTAINING PROTEIN"/>
    <property type="match status" value="1"/>
</dbReference>